<reference evidence="2 3" key="1">
    <citation type="submission" date="2020-12" db="EMBL/GenBank/DDBJ databases">
        <title>FDA dAtabase for Regulatory Grade micrObial Sequences (FDA-ARGOS): Supporting development and validation of Infectious Disease Dx tests.</title>
        <authorList>
            <person name="Sproer C."/>
            <person name="Gronow S."/>
            <person name="Severitt S."/>
            <person name="Schroder I."/>
            <person name="Tallon L."/>
            <person name="Sadzewicz L."/>
            <person name="Zhao X."/>
            <person name="Boylan J."/>
            <person name="Ott S."/>
            <person name="Bowen H."/>
            <person name="Vavikolanu K."/>
            <person name="Mehta A."/>
            <person name="Aluvathingal J."/>
            <person name="Nadendla S."/>
            <person name="Lowell S."/>
            <person name="Myers T."/>
            <person name="Yan Y."/>
            <person name="Sichtig H."/>
        </authorList>
    </citation>
    <scope>NUCLEOTIDE SEQUENCE [LARGE SCALE GENOMIC DNA]</scope>
    <source>
        <strain evidence="2 3">FDAARGOS_902</strain>
    </source>
</reference>
<proteinExistence type="predicted"/>
<dbReference type="AlphaFoldDB" id="A0A7T2TGP5"/>
<name>A0A7T2TGP5_9MICO</name>
<evidence type="ECO:0000256" key="1">
    <source>
        <dbReference type="SAM" id="MobiDB-lite"/>
    </source>
</evidence>
<organism evidence="2 3">
    <name type="scientific">Brevibacterium casei</name>
    <dbReference type="NCBI Taxonomy" id="33889"/>
    <lineage>
        <taxon>Bacteria</taxon>
        <taxon>Bacillati</taxon>
        <taxon>Actinomycetota</taxon>
        <taxon>Actinomycetes</taxon>
        <taxon>Micrococcales</taxon>
        <taxon>Brevibacteriaceae</taxon>
        <taxon>Brevibacterium</taxon>
    </lineage>
</organism>
<dbReference type="KEGG" id="bcau:I6G59_16900"/>
<protein>
    <submittedName>
        <fullName evidence="2">Uncharacterized protein</fullName>
    </submittedName>
</protein>
<evidence type="ECO:0000313" key="3">
    <source>
        <dbReference type="Proteomes" id="UP000594979"/>
    </source>
</evidence>
<accession>A0A7T2TGP5</accession>
<sequence>MPTFNDPAADAREASEAMRGLAHATLRVEQPAQMYAVIGELQATARSLQQVLDQLAHAHMAHLDRATNDLGDYQIGSADAFATADALNDTASFVDQAHDRLAQAQSHAGRIAWQPTEQQRWLNIVFLQGDQATESLDLIEHDGPDAAITHLRGYDYGDETTGAALSNGYVYARLPEGDLDRTVTSDGYALTYNPSLGHVSLYRAFTPDPEDALPETDAARLTSPIASRPAPPRRETTPVVRDSSWFEHPGVAAVKQARGIGR</sequence>
<dbReference type="EMBL" id="CP065682">
    <property type="protein sequence ID" value="QPS33577.1"/>
    <property type="molecule type" value="Genomic_DNA"/>
</dbReference>
<gene>
    <name evidence="2" type="ORF">I6G59_16900</name>
</gene>
<dbReference type="Proteomes" id="UP000594979">
    <property type="component" value="Chromosome"/>
</dbReference>
<dbReference type="RefSeq" id="WP_197931980.1">
    <property type="nucleotide sequence ID" value="NZ_CP065682.1"/>
</dbReference>
<evidence type="ECO:0000313" key="2">
    <source>
        <dbReference type="EMBL" id="QPS33577.1"/>
    </source>
</evidence>
<feature type="region of interest" description="Disordered" evidence="1">
    <location>
        <begin position="210"/>
        <end position="244"/>
    </location>
</feature>